<protein>
    <recommendedName>
        <fullName evidence="3">PilZ domain-containing protein</fullName>
    </recommendedName>
</protein>
<evidence type="ECO:0000313" key="2">
    <source>
        <dbReference type="Proteomes" id="UP000245812"/>
    </source>
</evidence>
<dbReference type="AlphaFoldDB" id="A0A316I326"/>
<dbReference type="EMBL" id="QGHC01000006">
    <property type="protein sequence ID" value="PWK87779.1"/>
    <property type="molecule type" value="Genomic_DNA"/>
</dbReference>
<dbReference type="OrthoDB" id="5959362at2"/>
<name>A0A316I326_9GAMM</name>
<keyword evidence="2" id="KW-1185">Reference proteome</keyword>
<organism evidence="1 2">
    <name type="scientific">Fulvimonas soli</name>
    <dbReference type="NCBI Taxonomy" id="155197"/>
    <lineage>
        <taxon>Bacteria</taxon>
        <taxon>Pseudomonadati</taxon>
        <taxon>Pseudomonadota</taxon>
        <taxon>Gammaproteobacteria</taxon>
        <taxon>Lysobacterales</taxon>
        <taxon>Rhodanobacteraceae</taxon>
        <taxon>Fulvimonas</taxon>
    </lineage>
</organism>
<evidence type="ECO:0008006" key="3">
    <source>
        <dbReference type="Google" id="ProtNLM"/>
    </source>
</evidence>
<accession>A0A316I326</accession>
<sequence length="123" mass="14213">MSHHKPHGRHGNRVDWNDPHLQSLLSRTEHWKLDNRSSHAPQDVQVHIGWGASTGRPGVLVYERDQVMVLETTFPIQQGEHVRVDRIAADGLRVVWGMVVESREGQRAEDRLHGVHVHWLHVR</sequence>
<reference evidence="1 2" key="1">
    <citation type="submission" date="2018-05" db="EMBL/GenBank/DDBJ databases">
        <title>Genomic Encyclopedia of Type Strains, Phase IV (KMG-IV): sequencing the most valuable type-strain genomes for metagenomic binning, comparative biology and taxonomic classification.</title>
        <authorList>
            <person name="Goeker M."/>
        </authorList>
    </citation>
    <scope>NUCLEOTIDE SEQUENCE [LARGE SCALE GENOMIC DNA]</scope>
    <source>
        <strain evidence="1 2">DSM 14263</strain>
    </source>
</reference>
<comment type="caution">
    <text evidence="1">The sequence shown here is derived from an EMBL/GenBank/DDBJ whole genome shotgun (WGS) entry which is preliminary data.</text>
</comment>
<proteinExistence type="predicted"/>
<dbReference type="Proteomes" id="UP000245812">
    <property type="component" value="Unassembled WGS sequence"/>
</dbReference>
<gene>
    <name evidence="1" type="ORF">C7456_106272</name>
</gene>
<dbReference type="RefSeq" id="WP_109723584.1">
    <property type="nucleotide sequence ID" value="NZ_MSZV01000043.1"/>
</dbReference>
<evidence type="ECO:0000313" key="1">
    <source>
        <dbReference type="EMBL" id="PWK87779.1"/>
    </source>
</evidence>